<dbReference type="InterPro" id="IPR046346">
    <property type="entry name" value="Aminoacid_DH-like_N_sf"/>
</dbReference>
<keyword evidence="8 12" id="KW-0560">Oxidoreductase</keyword>
<dbReference type="Pfam" id="PF00763">
    <property type="entry name" value="THF_DHG_CYH"/>
    <property type="match status" value="1"/>
</dbReference>
<keyword evidence="7 12" id="KW-0521">NADP</keyword>
<evidence type="ECO:0000256" key="1">
    <source>
        <dbReference type="ARBA" id="ARBA00004777"/>
    </source>
</evidence>
<proteinExistence type="inferred from homology"/>
<feature type="binding site" evidence="12">
    <location>
        <position position="231"/>
    </location>
    <ligand>
        <name>NADP(+)</name>
        <dbReference type="ChEBI" id="CHEBI:58349"/>
    </ligand>
</feature>
<dbReference type="Gene3D" id="3.40.50.720">
    <property type="entry name" value="NAD(P)-binding Rossmann-like Domain"/>
    <property type="match status" value="1"/>
</dbReference>
<dbReference type="HAMAP" id="MF_01576">
    <property type="entry name" value="THF_DHG_CYH"/>
    <property type="match status" value="1"/>
</dbReference>
<keyword evidence="6 12" id="KW-0378">Hydrolase</keyword>
<dbReference type="SUPFAM" id="SSF51735">
    <property type="entry name" value="NAD(P)-binding Rossmann-fold domains"/>
    <property type="match status" value="1"/>
</dbReference>
<keyword evidence="4 12" id="KW-0028">Amino-acid biosynthesis</keyword>
<dbReference type="PRINTS" id="PR00085">
    <property type="entry name" value="THFDHDRGNASE"/>
</dbReference>
<comment type="pathway">
    <text evidence="1 12">One-carbon metabolism; tetrahydrofolate interconversion.</text>
</comment>
<comment type="similarity">
    <text evidence="12">Belongs to the tetrahydrofolate dehydrogenase/cyclohydrolase family.</text>
</comment>
<dbReference type="UniPathway" id="UPA00193"/>
<dbReference type="FunFam" id="3.40.50.720:FF:000094">
    <property type="entry name" value="Bifunctional protein FolD"/>
    <property type="match status" value="1"/>
</dbReference>
<evidence type="ECO:0000256" key="9">
    <source>
        <dbReference type="ARBA" id="ARBA00023102"/>
    </source>
</evidence>
<evidence type="ECO:0000256" key="2">
    <source>
        <dbReference type="ARBA" id="ARBA00011738"/>
    </source>
</evidence>
<comment type="catalytic activity">
    <reaction evidence="12">
        <text>(6R)-5,10-methylene-5,6,7,8-tetrahydrofolate + NADP(+) = (6R)-5,10-methenyltetrahydrofolate + NADPH</text>
        <dbReference type="Rhea" id="RHEA:22812"/>
        <dbReference type="ChEBI" id="CHEBI:15636"/>
        <dbReference type="ChEBI" id="CHEBI:57455"/>
        <dbReference type="ChEBI" id="CHEBI:57783"/>
        <dbReference type="ChEBI" id="CHEBI:58349"/>
        <dbReference type="EC" id="1.5.1.5"/>
    </reaction>
</comment>
<sequence>MSQILDGKKLSKQIKEDIKTAVVNLYDKYGKKPHLVVILIGDDPASETYVASKERSSKAVGIKSTIIKKESSIKEDELIDLIQELNSDNSVHGILLQLPIPKHIDEEKVINLIEPKKDVDGFSNHHVARLNKGLEALVPCTPLGIMELLKAYQIDIEGKHAVVMGRSQIVGKPMASLLLKANATVTITHSRTKDMKEITKQADILVVAIGKAKMVDESYVKEGAVLIDVGISRIDGKLYGDIDFDSVKNKASYITPVPGGVGPMTIAMLLKNTVTCFKNIMR</sequence>
<dbReference type="InterPro" id="IPR020867">
    <property type="entry name" value="THF_DH/CycHdrlase_CS"/>
</dbReference>
<evidence type="ECO:0000313" key="15">
    <source>
        <dbReference type="EMBL" id="QLY40442.1"/>
    </source>
</evidence>
<reference evidence="15 16" key="1">
    <citation type="submission" date="2020-04" db="EMBL/GenBank/DDBJ databases">
        <authorList>
            <person name="Zheng R.K."/>
            <person name="Sun C.M."/>
        </authorList>
    </citation>
    <scope>NUCLEOTIDE SEQUENCE [LARGE SCALE GENOMIC DNA]</scope>
    <source>
        <strain evidence="16">zrk29</strain>
    </source>
</reference>
<dbReference type="KEGG" id="tbk:HF295_06105"/>
<dbReference type="RefSeq" id="WP_312031281.1">
    <property type="nucleotide sequence ID" value="NZ_CP051151.1"/>
</dbReference>
<dbReference type="GO" id="GO:0004477">
    <property type="term" value="F:methenyltetrahydrofolate cyclohydrolase activity"/>
    <property type="evidence" value="ECO:0007669"/>
    <property type="project" value="UniProtKB-UniRule"/>
</dbReference>
<dbReference type="InterPro" id="IPR000672">
    <property type="entry name" value="THF_DH/CycHdrlase"/>
</dbReference>
<evidence type="ECO:0000256" key="6">
    <source>
        <dbReference type="ARBA" id="ARBA00022801"/>
    </source>
</evidence>
<evidence type="ECO:0000256" key="4">
    <source>
        <dbReference type="ARBA" id="ARBA00022605"/>
    </source>
</evidence>
<keyword evidence="9 12" id="KW-0368">Histidine biosynthesis</keyword>
<dbReference type="GO" id="GO:0035999">
    <property type="term" value="P:tetrahydrofolate interconversion"/>
    <property type="evidence" value="ECO:0007669"/>
    <property type="project" value="UniProtKB-UniRule"/>
</dbReference>
<comment type="subunit">
    <text evidence="2 12">Homodimer.</text>
</comment>
<dbReference type="GO" id="GO:0009086">
    <property type="term" value="P:methionine biosynthetic process"/>
    <property type="evidence" value="ECO:0007669"/>
    <property type="project" value="UniProtKB-KW"/>
</dbReference>
<feature type="domain" description="Tetrahydrofolate dehydrogenase/cyclohydrolase NAD(P)-binding" evidence="14">
    <location>
        <begin position="139"/>
        <end position="279"/>
    </location>
</feature>
<comment type="catalytic activity">
    <reaction evidence="12">
        <text>(6R)-5,10-methenyltetrahydrofolate + H2O = (6R)-10-formyltetrahydrofolate + H(+)</text>
        <dbReference type="Rhea" id="RHEA:23700"/>
        <dbReference type="ChEBI" id="CHEBI:15377"/>
        <dbReference type="ChEBI" id="CHEBI:15378"/>
        <dbReference type="ChEBI" id="CHEBI:57455"/>
        <dbReference type="ChEBI" id="CHEBI:195366"/>
        <dbReference type="EC" id="3.5.4.9"/>
    </reaction>
</comment>
<dbReference type="Pfam" id="PF02882">
    <property type="entry name" value="THF_DHG_CYH_C"/>
    <property type="match status" value="1"/>
</dbReference>
<dbReference type="PANTHER" id="PTHR48099">
    <property type="entry name" value="C-1-TETRAHYDROFOLATE SYNTHASE, CYTOPLASMIC-RELATED"/>
    <property type="match status" value="1"/>
</dbReference>
<keyword evidence="10 12" id="KW-0486">Methionine biosynthesis</keyword>
<dbReference type="PROSITE" id="PS00767">
    <property type="entry name" value="THF_DHG_CYH_2"/>
    <property type="match status" value="1"/>
</dbReference>
<dbReference type="AlphaFoldDB" id="A0A7L6N4L8"/>
<evidence type="ECO:0000256" key="7">
    <source>
        <dbReference type="ARBA" id="ARBA00022857"/>
    </source>
</evidence>
<evidence type="ECO:0000256" key="11">
    <source>
        <dbReference type="ARBA" id="ARBA00023268"/>
    </source>
</evidence>
<name>A0A7L6N4L8_9MOLU</name>
<dbReference type="CDD" id="cd01080">
    <property type="entry name" value="NAD_bind_m-THF_DH_Cyclohyd"/>
    <property type="match status" value="1"/>
</dbReference>
<comment type="function">
    <text evidence="12">Catalyzes the oxidation of 5,10-methylenetetrahydrofolate to 5,10-methenyltetrahydrofolate and then the hydrolysis of 5,10-methenyltetrahydrofolate to 10-formyltetrahydrofolate.</text>
</comment>
<protein>
    <recommendedName>
        <fullName evidence="12">Bifunctional protein FolD</fullName>
    </recommendedName>
    <domain>
        <recommendedName>
            <fullName evidence="12">Methylenetetrahydrofolate dehydrogenase</fullName>
            <ecNumber evidence="12">1.5.1.5</ecNumber>
        </recommendedName>
    </domain>
    <domain>
        <recommendedName>
            <fullName evidence="12">Methenyltetrahydrofolate cyclohydrolase</fullName>
            <ecNumber evidence="12">3.5.4.9</ecNumber>
        </recommendedName>
    </domain>
</protein>
<keyword evidence="16" id="KW-1185">Reference proteome</keyword>
<evidence type="ECO:0000256" key="5">
    <source>
        <dbReference type="ARBA" id="ARBA00022755"/>
    </source>
</evidence>
<dbReference type="GO" id="GO:0005829">
    <property type="term" value="C:cytosol"/>
    <property type="evidence" value="ECO:0007669"/>
    <property type="project" value="TreeGrafter"/>
</dbReference>
<evidence type="ECO:0000256" key="10">
    <source>
        <dbReference type="ARBA" id="ARBA00023167"/>
    </source>
</evidence>
<dbReference type="GO" id="GO:0000105">
    <property type="term" value="P:L-histidine biosynthetic process"/>
    <property type="evidence" value="ECO:0007669"/>
    <property type="project" value="UniProtKB-KW"/>
</dbReference>
<dbReference type="PANTHER" id="PTHR48099:SF5">
    <property type="entry name" value="C-1-TETRAHYDROFOLATE SYNTHASE, CYTOPLASMIC"/>
    <property type="match status" value="1"/>
</dbReference>
<dbReference type="GO" id="GO:0004488">
    <property type="term" value="F:methylenetetrahydrofolate dehydrogenase (NADP+) activity"/>
    <property type="evidence" value="ECO:0007669"/>
    <property type="project" value="UniProtKB-UniRule"/>
</dbReference>
<dbReference type="PROSITE" id="PS00766">
    <property type="entry name" value="THF_DHG_CYH_1"/>
    <property type="match status" value="1"/>
</dbReference>
<feature type="domain" description="Tetrahydrofolate dehydrogenase/cyclohydrolase catalytic" evidence="13">
    <location>
        <begin position="5"/>
        <end position="120"/>
    </location>
</feature>
<gene>
    <name evidence="12 15" type="primary">folD</name>
    <name evidence="15" type="ORF">HF295_06105</name>
</gene>
<evidence type="ECO:0000256" key="12">
    <source>
        <dbReference type="HAMAP-Rule" id="MF_01576"/>
    </source>
</evidence>
<dbReference type="GO" id="GO:0006164">
    <property type="term" value="P:purine nucleotide biosynthetic process"/>
    <property type="evidence" value="ECO:0007669"/>
    <property type="project" value="UniProtKB-KW"/>
</dbReference>
<dbReference type="EC" id="1.5.1.5" evidence="12"/>
<dbReference type="InterPro" id="IPR020630">
    <property type="entry name" value="THF_DH/CycHdrlase_cat_dom"/>
</dbReference>
<dbReference type="InterPro" id="IPR020631">
    <property type="entry name" value="THF_DH/CycHdrlase_NAD-bd_dom"/>
</dbReference>
<dbReference type="EMBL" id="CP051151">
    <property type="protein sequence ID" value="QLY40442.1"/>
    <property type="molecule type" value="Genomic_DNA"/>
</dbReference>
<organism evidence="15 16">
    <name type="scientific">Hujiaoplasma nucleasis</name>
    <dbReference type="NCBI Taxonomy" id="2725268"/>
    <lineage>
        <taxon>Bacteria</taxon>
        <taxon>Bacillati</taxon>
        <taxon>Mycoplasmatota</taxon>
        <taxon>Mollicutes</taxon>
        <taxon>Candidatus Izemoplasmatales</taxon>
        <taxon>Hujiaoplasmataceae</taxon>
        <taxon>Hujiaoplasma</taxon>
    </lineage>
</organism>
<dbReference type="Proteomes" id="UP000512167">
    <property type="component" value="Chromosome"/>
</dbReference>
<evidence type="ECO:0000259" key="13">
    <source>
        <dbReference type="Pfam" id="PF00763"/>
    </source>
</evidence>
<dbReference type="InterPro" id="IPR036291">
    <property type="entry name" value="NAD(P)-bd_dom_sf"/>
</dbReference>
<comment type="caution">
    <text evidence="12">Lacks conserved residue(s) required for the propagation of feature annotation.</text>
</comment>
<dbReference type="FunFam" id="3.40.50.10860:FF:000005">
    <property type="entry name" value="C-1-tetrahydrofolate synthase, cytoplasmic, putative"/>
    <property type="match status" value="1"/>
</dbReference>
<dbReference type="SUPFAM" id="SSF53223">
    <property type="entry name" value="Aminoacid dehydrogenase-like, N-terminal domain"/>
    <property type="match status" value="1"/>
</dbReference>
<keyword evidence="3 12" id="KW-0554">One-carbon metabolism</keyword>
<dbReference type="EC" id="3.5.4.9" evidence="12"/>
<keyword evidence="5 12" id="KW-0658">Purine biosynthesis</keyword>
<accession>A0A7L6N4L8</accession>
<evidence type="ECO:0000256" key="3">
    <source>
        <dbReference type="ARBA" id="ARBA00022563"/>
    </source>
</evidence>
<dbReference type="NCBIfam" id="NF008058">
    <property type="entry name" value="PRK10792.1"/>
    <property type="match status" value="1"/>
</dbReference>
<dbReference type="NCBIfam" id="NF010783">
    <property type="entry name" value="PRK14186.1"/>
    <property type="match status" value="1"/>
</dbReference>
<dbReference type="Gene3D" id="3.40.50.10860">
    <property type="entry name" value="Leucine Dehydrogenase, chain A, domain 1"/>
    <property type="match status" value="1"/>
</dbReference>
<evidence type="ECO:0000313" key="16">
    <source>
        <dbReference type="Proteomes" id="UP000512167"/>
    </source>
</evidence>
<feature type="binding site" evidence="12">
    <location>
        <begin position="165"/>
        <end position="167"/>
    </location>
    <ligand>
        <name>NADP(+)</name>
        <dbReference type="ChEBI" id="CHEBI:58349"/>
    </ligand>
</feature>
<evidence type="ECO:0000259" key="14">
    <source>
        <dbReference type="Pfam" id="PF02882"/>
    </source>
</evidence>
<evidence type="ECO:0000256" key="8">
    <source>
        <dbReference type="ARBA" id="ARBA00023002"/>
    </source>
</evidence>
<keyword evidence="11 12" id="KW-0511">Multifunctional enzyme</keyword>